<dbReference type="Proteomes" id="UP001241377">
    <property type="component" value="Unassembled WGS sequence"/>
</dbReference>
<dbReference type="EMBL" id="JASBWR010000022">
    <property type="protein sequence ID" value="KAJ9108083.1"/>
    <property type="molecule type" value="Genomic_DNA"/>
</dbReference>
<gene>
    <name evidence="1" type="ORF">QFC19_002548</name>
</gene>
<proteinExistence type="predicted"/>
<keyword evidence="2" id="KW-1185">Reference proteome</keyword>
<name>A0ACC2W8L4_9TREE</name>
<comment type="caution">
    <text evidence="1">The sequence shown here is derived from an EMBL/GenBank/DDBJ whole genome shotgun (WGS) entry which is preliminary data.</text>
</comment>
<protein>
    <submittedName>
        <fullName evidence="1">Uncharacterized protein</fullName>
    </submittedName>
</protein>
<accession>A0ACC2W8L4</accession>
<sequence length="770" mass="85431">MSATFRHLVARNNIPLPNHDPVWDRPIDSASAHEFSAILPELNQLFLGNPSLRVTLVKCLQSILINRLDLCPAFVTSPLFPSIIRSLQLDVNSYLVAQSIKLTIILIPHAPAEVAKHVPVLLSVLIRTAVWKKRTKVSKIPQWGLSERDGNREPVNTVPSSDGFLGPRLGFGRRSYLNESSPGSDSSSMITVKYESLAEITPPPKPGLGWRLASASTSGTQQETWAQPPSVINPPPLPSHPSPINQSPVFLQIEDATRTGLKDNASPLPTRHSQWLEETIENQTLQKLLALYNPSQDLARGLLLELYGSWPANVMSLVRDPALYLEHMGVESPYNVGWEEVWRKKEVIALRGFLVNPIALQANPEEEIQDTVRFTRQTTSEIIAQSHALWLGSILPRADGTSLVGPMHPSPSGKSSGWDAVPMDQMASPTETLSSSGGSVTGRYHSSRPHRDGGHHHADGISIGPGPTGTYVSSQTAPITIRTGISVGGHNGAGTESLQAEVDGLKREKEFLECDLKYAKTLAASYLQPADKAKESIAKMQMEQRETRQIQREEKKARALETSQSRAEIEDQTVSVAATGASLGMRFVNKSCLLSLQRMLEAQKLELARVKEAHFKLNNKLREAEPKIKHIADYEKEVDKLYHNQLLWDADIRKQKETESSLSKMMSAFKQMELVLARYEKDKQSLQTENQRQADHIAKLQAEIARLSTQPPVPQEIPEDIASTIRQDLEVLQSKLKEARTRIDALEADKLEVGWNVNPAMHPQRITDFG</sequence>
<evidence type="ECO:0000313" key="1">
    <source>
        <dbReference type="EMBL" id="KAJ9108083.1"/>
    </source>
</evidence>
<evidence type="ECO:0000313" key="2">
    <source>
        <dbReference type="Proteomes" id="UP001241377"/>
    </source>
</evidence>
<reference evidence="1" key="1">
    <citation type="submission" date="2023-04" db="EMBL/GenBank/DDBJ databases">
        <title>Draft Genome sequencing of Naganishia species isolated from polar environments using Oxford Nanopore Technology.</title>
        <authorList>
            <person name="Leo P."/>
            <person name="Venkateswaran K."/>
        </authorList>
    </citation>
    <scope>NUCLEOTIDE SEQUENCE</scope>
    <source>
        <strain evidence="1">MNA-CCFEE 5261</strain>
    </source>
</reference>
<organism evidence="1 2">
    <name type="scientific">Naganishia cerealis</name>
    <dbReference type="NCBI Taxonomy" id="610337"/>
    <lineage>
        <taxon>Eukaryota</taxon>
        <taxon>Fungi</taxon>
        <taxon>Dikarya</taxon>
        <taxon>Basidiomycota</taxon>
        <taxon>Agaricomycotina</taxon>
        <taxon>Tremellomycetes</taxon>
        <taxon>Filobasidiales</taxon>
        <taxon>Filobasidiaceae</taxon>
        <taxon>Naganishia</taxon>
    </lineage>
</organism>